<feature type="transmembrane region" description="Helical" evidence="1">
    <location>
        <begin position="145"/>
        <end position="171"/>
    </location>
</feature>
<name>A0A2Z6R4P4_9GLOM</name>
<reference evidence="2 3" key="1">
    <citation type="submission" date="2017-11" db="EMBL/GenBank/DDBJ databases">
        <title>The genome of Rhizophagus clarus HR1 reveals common genetic basis of auxotrophy among arbuscular mycorrhizal fungi.</title>
        <authorList>
            <person name="Kobayashi Y."/>
        </authorList>
    </citation>
    <scope>NUCLEOTIDE SEQUENCE [LARGE SCALE GENOMIC DNA]</scope>
    <source>
        <strain evidence="2 3">HR1</strain>
    </source>
</reference>
<keyword evidence="1" id="KW-1133">Transmembrane helix</keyword>
<gene>
    <name evidence="2" type="ORF">RclHR1_01420011</name>
</gene>
<feature type="transmembrane region" description="Helical" evidence="1">
    <location>
        <begin position="104"/>
        <end position="125"/>
    </location>
</feature>
<comment type="caution">
    <text evidence="2">The sequence shown here is derived from an EMBL/GenBank/DDBJ whole genome shotgun (WGS) entry which is preliminary data.</text>
</comment>
<protein>
    <recommendedName>
        <fullName evidence="4">MARVEL domain-containing protein</fullName>
    </recommendedName>
</protein>
<dbReference type="Proteomes" id="UP000247702">
    <property type="component" value="Unassembled WGS sequence"/>
</dbReference>
<evidence type="ECO:0000256" key="1">
    <source>
        <dbReference type="SAM" id="Phobius"/>
    </source>
</evidence>
<feature type="transmembrane region" description="Helical" evidence="1">
    <location>
        <begin position="72"/>
        <end position="92"/>
    </location>
</feature>
<dbReference type="EMBL" id="BEXD01000469">
    <property type="protein sequence ID" value="GBB87708.1"/>
    <property type="molecule type" value="Genomic_DNA"/>
</dbReference>
<evidence type="ECO:0000313" key="2">
    <source>
        <dbReference type="EMBL" id="GBB87708.1"/>
    </source>
</evidence>
<keyword evidence="3" id="KW-1185">Reference proteome</keyword>
<proteinExistence type="predicted"/>
<keyword evidence="1" id="KW-0472">Membrane</keyword>
<keyword evidence="1" id="KW-0812">Transmembrane</keyword>
<feature type="transmembrane region" description="Helical" evidence="1">
    <location>
        <begin position="7"/>
        <end position="31"/>
    </location>
</feature>
<dbReference type="AlphaFoldDB" id="A0A2Z6R4P4"/>
<accession>A0A2Z6R4P4</accession>
<organism evidence="2 3">
    <name type="scientific">Rhizophagus clarus</name>
    <dbReference type="NCBI Taxonomy" id="94130"/>
    <lineage>
        <taxon>Eukaryota</taxon>
        <taxon>Fungi</taxon>
        <taxon>Fungi incertae sedis</taxon>
        <taxon>Mucoromycota</taxon>
        <taxon>Glomeromycotina</taxon>
        <taxon>Glomeromycetes</taxon>
        <taxon>Glomerales</taxon>
        <taxon>Glomeraceae</taxon>
        <taxon>Rhizophagus</taxon>
    </lineage>
</organism>
<sequence length="246" mass="28752">MVQKLLIIIRLIQFIILVIIIGFEIAQLVAFRDNRSLLSFPNVIDSAPLSPDGNVSWSAYFEEMNDVHGIKVFYYIVIILTLLCPQFFWKRFNKAPILNRDKYYEFFYLAIWVTVSFTNLKPIYSGTDLNCSDPIWGSQGYRCRLFISSEFFSCIMAVTWIISTCLLIIYIHKHKEEIADRMNERRSRRRSKKRGQKVNNDDVKSYFTDIGIFTDALGRGASVYMEFSLDIHGITLSDVLYIPMDW</sequence>
<evidence type="ECO:0000313" key="3">
    <source>
        <dbReference type="Proteomes" id="UP000247702"/>
    </source>
</evidence>
<evidence type="ECO:0008006" key="4">
    <source>
        <dbReference type="Google" id="ProtNLM"/>
    </source>
</evidence>